<reference evidence="2" key="1">
    <citation type="submission" date="2020-01" db="EMBL/GenBank/DDBJ databases">
        <authorList>
            <person name="Mishra B."/>
        </authorList>
    </citation>
    <scope>NUCLEOTIDE SEQUENCE [LARGE SCALE GENOMIC DNA]</scope>
</reference>
<accession>A0A6D2JV70</accession>
<evidence type="ECO:0000256" key="1">
    <source>
        <dbReference type="SAM" id="MobiDB-lite"/>
    </source>
</evidence>
<feature type="compositionally biased region" description="Acidic residues" evidence="1">
    <location>
        <begin position="8"/>
        <end position="30"/>
    </location>
</feature>
<comment type="caution">
    <text evidence="2">The sequence shown here is derived from an EMBL/GenBank/DDBJ whole genome shotgun (WGS) entry which is preliminary data.</text>
</comment>
<keyword evidence="3" id="KW-1185">Reference proteome</keyword>
<sequence length="129" mass="14646">MIIRDNGEIESEDDPEPETPEKEEEPEEYEAVPVQGKLLVARRVLSTQVRTDKDEQRENLFDTRCLVQDKVCSLIIDGGSFTNVASETMVEKFGLITKKHPRPYQLNWLNETGEMSVNNQVVVPLSIGN</sequence>
<dbReference type="PANTHER" id="PTHR35046">
    <property type="entry name" value="ZINC KNUCKLE (CCHC-TYPE) FAMILY PROTEIN"/>
    <property type="match status" value="1"/>
</dbReference>
<protein>
    <submittedName>
        <fullName evidence="2">Uncharacterized protein</fullName>
    </submittedName>
</protein>
<dbReference type="Proteomes" id="UP000467841">
    <property type="component" value="Unassembled WGS sequence"/>
</dbReference>
<evidence type="ECO:0000313" key="3">
    <source>
        <dbReference type="Proteomes" id="UP000467841"/>
    </source>
</evidence>
<proteinExistence type="predicted"/>
<dbReference type="AlphaFoldDB" id="A0A6D2JV70"/>
<dbReference type="OrthoDB" id="1747743at2759"/>
<gene>
    <name evidence="2" type="ORF">MERR_LOCUS27177</name>
</gene>
<dbReference type="PANTHER" id="PTHR35046:SF9">
    <property type="entry name" value="RNA-DIRECTED DNA POLYMERASE"/>
    <property type="match status" value="1"/>
</dbReference>
<evidence type="ECO:0000313" key="2">
    <source>
        <dbReference type="EMBL" id="CAA7039942.1"/>
    </source>
</evidence>
<organism evidence="2 3">
    <name type="scientific">Microthlaspi erraticum</name>
    <dbReference type="NCBI Taxonomy" id="1685480"/>
    <lineage>
        <taxon>Eukaryota</taxon>
        <taxon>Viridiplantae</taxon>
        <taxon>Streptophyta</taxon>
        <taxon>Embryophyta</taxon>
        <taxon>Tracheophyta</taxon>
        <taxon>Spermatophyta</taxon>
        <taxon>Magnoliopsida</taxon>
        <taxon>eudicotyledons</taxon>
        <taxon>Gunneridae</taxon>
        <taxon>Pentapetalae</taxon>
        <taxon>rosids</taxon>
        <taxon>malvids</taxon>
        <taxon>Brassicales</taxon>
        <taxon>Brassicaceae</taxon>
        <taxon>Coluteocarpeae</taxon>
        <taxon>Microthlaspi</taxon>
    </lineage>
</organism>
<feature type="region of interest" description="Disordered" evidence="1">
    <location>
        <begin position="1"/>
        <end position="31"/>
    </location>
</feature>
<dbReference type="EMBL" id="CACVBM020001219">
    <property type="protein sequence ID" value="CAA7039942.1"/>
    <property type="molecule type" value="Genomic_DNA"/>
</dbReference>
<name>A0A6D2JV70_9BRAS</name>